<reference evidence="2 3" key="1">
    <citation type="journal article" date="2018" name="Gigascience">
        <title>Genomes of trombidid mites reveal novel predicted allergens and laterally-transferred genes associated with secondary metabolism.</title>
        <authorList>
            <person name="Dong X."/>
            <person name="Chaisiri K."/>
            <person name="Xia D."/>
            <person name="Armstrong S.D."/>
            <person name="Fang Y."/>
            <person name="Donnelly M.J."/>
            <person name="Kadowaki T."/>
            <person name="McGarry J.W."/>
            <person name="Darby A.C."/>
            <person name="Makepeace B.L."/>
        </authorList>
    </citation>
    <scope>NUCLEOTIDE SEQUENCE [LARGE SCALE GENOMIC DNA]</scope>
    <source>
        <strain evidence="2">UoL-UT</strain>
    </source>
</reference>
<dbReference type="PROSITE" id="PS50144">
    <property type="entry name" value="MATH"/>
    <property type="match status" value="1"/>
</dbReference>
<keyword evidence="3" id="KW-1185">Reference proteome</keyword>
<accession>A0A443S0V4</accession>
<dbReference type="Proteomes" id="UP000288716">
    <property type="component" value="Unassembled WGS sequence"/>
</dbReference>
<dbReference type="EMBL" id="NCKV01013490">
    <property type="protein sequence ID" value="RWS21146.1"/>
    <property type="molecule type" value="Genomic_DNA"/>
</dbReference>
<dbReference type="InterPro" id="IPR002083">
    <property type="entry name" value="MATH/TRAF_dom"/>
</dbReference>
<evidence type="ECO:0000313" key="2">
    <source>
        <dbReference type="EMBL" id="RWS21146.1"/>
    </source>
</evidence>
<sequence>MSARKRKTINSASNEVTIGKVKCRLDSSETKFMIDWKIDNFLSYTDEEQIFSKTVFDGRTKRNWKLSIVQKKDGRKCESYTPWVNLEEYDEVENFFFYYKMSFLDSEEREYIGRGHDWWGCRDLLRHQDLIDNKDTWIADSVLHLRCSLHMWKRRVI</sequence>
<dbReference type="AlphaFoldDB" id="A0A443S0V4"/>
<dbReference type="VEuPathDB" id="VectorBase:LDEU010894"/>
<comment type="caution">
    <text evidence="2">The sequence shown here is derived from an EMBL/GenBank/DDBJ whole genome shotgun (WGS) entry which is preliminary data.</text>
</comment>
<proteinExistence type="predicted"/>
<name>A0A443S0V4_9ACAR</name>
<organism evidence="2 3">
    <name type="scientific">Leptotrombidium deliense</name>
    <dbReference type="NCBI Taxonomy" id="299467"/>
    <lineage>
        <taxon>Eukaryota</taxon>
        <taxon>Metazoa</taxon>
        <taxon>Ecdysozoa</taxon>
        <taxon>Arthropoda</taxon>
        <taxon>Chelicerata</taxon>
        <taxon>Arachnida</taxon>
        <taxon>Acari</taxon>
        <taxon>Acariformes</taxon>
        <taxon>Trombidiformes</taxon>
        <taxon>Prostigmata</taxon>
        <taxon>Anystina</taxon>
        <taxon>Parasitengona</taxon>
        <taxon>Trombiculoidea</taxon>
        <taxon>Trombiculidae</taxon>
        <taxon>Leptotrombidium</taxon>
    </lineage>
</organism>
<feature type="domain" description="MATH" evidence="1">
    <location>
        <begin position="31"/>
        <end position="149"/>
    </location>
</feature>
<evidence type="ECO:0000313" key="3">
    <source>
        <dbReference type="Proteomes" id="UP000288716"/>
    </source>
</evidence>
<dbReference type="SUPFAM" id="SSF49599">
    <property type="entry name" value="TRAF domain-like"/>
    <property type="match status" value="1"/>
</dbReference>
<protein>
    <recommendedName>
        <fullName evidence="1">MATH domain-containing protein</fullName>
    </recommendedName>
</protein>
<evidence type="ECO:0000259" key="1">
    <source>
        <dbReference type="PROSITE" id="PS50144"/>
    </source>
</evidence>
<dbReference type="Gene3D" id="2.60.210.10">
    <property type="entry name" value="Apoptosis, Tumor Necrosis Factor Receptor Associated Protein 2, Chain A"/>
    <property type="match status" value="1"/>
</dbReference>
<dbReference type="InterPro" id="IPR008974">
    <property type="entry name" value="TRAF-like"/>
</dbReference>
<gene>
    <name evidence="2" type="ORF">B4U80_14178</name>
</gene>